<reference evidence="3 4" key="1">
    <citation type="submission" date="2018-04" db="EMBL/GenBank/DDBJ databases">
        <title>The genome of golden apple snail Pomacea canaliculata provides insight into stress tolerance and invasive adaptation.</title>
        <authorList>
            <person name="Liu C."/>
            <person name="Liu B."/>
            <person name="Ren Y."/>
            <person name="Zhang Y."/>
            <person name="Wang H."/>
            <person name="Li S."/>
            <person name="Jiang F."/>
            <person name="Yin L."/>
            <person name="Zhang G."/>
            <person name="Qian W."/>
            <person name="Fan W."/>
        </authorList>
    </citation>
    <scope>NUCLEOTIDE SEQUENCE [LARGE SCALE GENOMIC DNA]</scope>
    <source>
        <strain evidence="3">SZHN2017</strain>
        <tissue evidence="3">Muscle</tissue>
    </source>
</reference>
<accession>A0A2T7NHM0</accession>
<evidence type="ECO:0000313" key="3">
    <source>
        <dbReference type="EMBL" id="PVD20673.1"/>
    </source>
</evidence>
<proteinExistence type="predicted"/>
<comment type="caution">
    <text evidence="3">The sequence shown here is derived from an EMBL/GenBank/DDBJ whole genome shotgun (WGS) entry which is preliminary data.</text>
</comment>
<name>A0A2T7NHM0_POMCA</name>
<dbReference type="SUPFAM" id="SSF57196">
    <property type="entry name" value="EGF/Laminin"/>
    <property type="match status" value="1"/>
</dbReference>
<dbReference type="InterPro" id="IPR000742">
    <property type="entry name" value="EGF"/>
</dbReference>
<dbReference type="Proteomes" id="UP000245119">
    <property type="component" value="Linkage Group LG12"/>
</dbReference>
<gene>
    <name evidence="3" type="ORF">C0Q70_18831</name>
</gene>
<evidence type="ECO:0000256" key="1">
    <source>
        <dbReference type="PROSITE-ProRule" id="PRU00076"/>
    </source>
</evidence>
<organism evidence="3 4">
    <name type="scientific">Pomacea canaliculata</name>
    <name type="common">Golden apple snail</name>
    <dbReference type="NCBI Taxonomy" id="400727"/>
    <lineage>
        <taxon>Eukaryota</taxon>
        <taxon>Metazoa</taxon>
        <taxon>Spiralia</taxon>
        <taxon>Lophotrochozoa</taxon>
        <taxon>Mollusca</taxon>
        <taxon>Gastropoda</taxon>
        <taxon>Caenogastropoda</taxon>
        <taxon>Architaenioglossa</taxon>
        <taxon>Ampullarioidea</taxon>
        <taxon>Ampullariidae</taxon>
        <taxon>Pomacea</taxon>
    </lineage>
</organism>
<evidence type="ECO:0000259" key="2">
    <source>
        <dbReference type="PROSITE" id="PS50026"/>
    </source>
</evidence>
<feature type="domain" description="EGF-like" evidence="2">
    <location>
        <begin position="7"/>
        <end position="39"/>
    </location>
</feature>
<sequence>MLCLLTSTATCTPPCEHGGRCVRPNVCACRPTYIGPHCGLRSAVTAGIWVAMGEIDTKGSGRRVVCPLSQTGGAVSRHVSTAVSVSSVAVVVQQDFWASPASKLLNPNVAHDVQTVVPVSMVTRASVRRALAAIVASKGSSNVSYTPRPSESATGGSVHHLTIDVTSFD</sequence>
<keyword evidence="1" id="KW-0245">EGF-like domain</keyword>
<dbReference type="AlphaFoldDB" id="A0A2T7NHM0"/>
<dbReference type="CDD" id="cd00054">
    <property type="entry name" value="EGF_CA"/>
    <property type="match status" value="1"/>
</dbReference>
<keyword evidence="1" id="KW-1015">Disulfide bond</keyword>
<comment type="caution">
    <text evidence="1">Lacks conserved residue(s) required for the propagation of feature annotation.</text>
</comment>
<evidence type="ECO:0000313" key="4">
    <source>
        <dbReference type="Proteomes" id="UP000245119"/>
    </source>
</evidence>
<dbReference type="PROSITE" id="PS50026">
    <property type="entry name" value="EGF_3"/>
    <property type="match status" value="1"/>
</dbReference>
<protein>
    <recommendedName>
        <fullName evidence="2">EGF-like domain-containing protein</fullName>
    </recommendedName>
</protein>
<keyword evidence="4" id="KW-1185">Reference proteome</keyword>
<dbReference type="Gene3D" id="2.10.25.10">
    <property type="entry name" value="Laminin"/>
    <property type="match status" value="1"/>
</dbReference>
<dbReference type="PROSITE" id="PS00022">
    <property type="entry name" value="EGF_1"/>
    <property type="match status" value="1"/>
</dbReference>
<dbReference type="EMBL" id="PZQS01000012">
    <property type="protein sequence ID" value="PVD20673.1"/>
    <property type="molecule type" value="Genomic_DNA"/>
</dbReference>
<feature type="disulfide bond" evidence="1">
    <location>
        <begin position="29"/>
        <end position="38"/>
    </location>
</feature>
<feature type="disulfide bond" evidence="1">
    <location>
        <begin position="11"/>
        <end position="21"/>
    </location>
</feature>